<dbReference type="GO" id="GO:0016787">
    <property type="term" value="F:hydrolase activity"/>
    <property type="evidence" value="ECO:0007669"/>
    <property type="project" value="UniProtKB-KW"/>
</dbReference>
<keyword evidence="5" id="KW-0378">Hydrolase</keyword>
<name>A0A4Y2GPF2_ARAVE</name>
<dbReference type="CDD" id="cd09274">
    <property type="entry name" value="RNase_HI_RT_Ty3"/>
    <property type="match status" value="1"/>
</dbReference>
<dbReference type="InterPro" id="IPR043502">
    <property type="entry name" value="DNA/RNA_pol_sf"/>
</dbReference>
<keyword evidence="3" id="KW-0540">Nuclease</keyword>
<dbReference type="InterPro" id="IPR041373">
    <property type="entry name" value="RT_RNaseH"/>
</dbReference>
<feature type="domain" description="Reverse transcriptase RNase H-like" evidence="7">
    <location>
        <begin position="2"/>
        <end position="95"/>
    </location>
</feature>
<comment type="caution">
    <text evidence="8">The sequence shown here is derived from an EMBL/GenBank/DDBJ whole genome shotgun (WGS) entry which is preliminary data.</text>
</comment>
<dbReference type="GO" id="GO:0003964">
    <property type="term" value="F:RNA-directed DNA polymerase activity"/>
    <property type="evidence" value="ECO:0007669"/>
    <property type="project" value="UniProtKB-KW"/>
</dbReference>
<dbReference type="SUPFAM" id="SSF56672">
    <property type="entry name" value="DNA/RNA polymerases"/>
    <property type="match status" value="1"/>
</dbReference>
<gene>
    <name evidence="8" type="ORF">AVEN_83018_1</name>
</gene>
<dbReference type="InterPro" id="IPR050951">
    <property type="entry name" value="Retrovirus_Pol_polyprotein"/>
</dbReference>
<evidence type="ECO:0000256" key="1">
    <source>
        <dbReference type="ARBA" id="ARBA00022679"/>
    </source>
</evidence>
<keyword evidence="2" id="KW-0548">Nucleotidyltransferase</keyword>
<evidence type="ECO:0000313" key="9">
    <source>
        <dbReference type="Proteomes" id="UP000499080"/>
    </source>
</evidence>
<dbReference type="OrthoDB" id="2193209at2759"/>
<reference evidence="8 9" key="1">
    <citation type="journal article" date="2019" name="Sci. Rep.">
        <title>Orb-weaving spider Araneus ventricosus genome elucidates the spidroin gene catalogue.</title>
        <authorList>
            <person name="Kono N."/>
            <person name="Nakamura H."/>
            <person name="Ohtoshi R."/>
            <person name="Moran D.A.P."/>
            <person name="Shinohara A."/>
            <person name="Yoshida Y."/>
            <person name="Fujiwara M."/>
            <person name="Mori M."/>
            <person name="Tomita M."/>
            <person name="Arakawa K."/>
        </authorList>
    </citation>
    <scope>NUCLEOTIDE SEQUENCE [LARGE SCALE GENOMIC DNA]</scope>
</reference>
<evidence type="ECO:0000256" key="3">
    <source>
        <dbReference type="ARBA" id="ARBA00022722"/>
    </source>
</evidence>
<accession>A0A4Y2GPF2</accession>
<dbReference type="FunFam" id="3.10.20.370:FF:000001">
    <property type="entry name" value="Retrovirus-related Pol polyprotein from transposon 17.6-like protein"/>
    <property type="match status" value="1"/>
</dbReference>
<evidence type="ECO:0000259" key="7">
    <source>
        <dbReference type="Pfam" id="PF17917"/>
    </source>
</evidence>
<keyword evidence="9" id="KW-1185">Reference proteome</keyword>
<keyword evidence="1" id="KW-0808">Transferase</keyword>
<dbReference type="GO" id="GO:0004519">
    <property type="term" value="F:endonuclease activity"/>
    <property type="evidence" value="ECO:0007669"/>
    <property type="project" value="UniProtKB-KW"/>
</dbReference>
<proteinExistence type="predicted"/>
<keyword evidence="4" id="KW-0255">Endonuclease</keyword>
<dbReference type="Gene3D" id="3.10.20.370">
    <property type="match status" value="1"/>
</dbReference>
<dbReference type="Pfam" id="PF17917">
    <property type="entry name" value="RT_RNaseH"/>
    <property type="match status" value="1"/>
</dbReference>
<dbReference type="AlphaFoldDB" id="A0A4Y2GPF2"/>
<protein>
    <recommendedName>
        <fullName evidence="7">Reverse transcriptase RNase H-like domain-containing protein</fullName>
    </recommendedName>
</protein>
<evidence type="ECO:0000256" key="5">
    <source>
        <dbReference type="ARBA" id="ARBA00022801"/>
    </source>
</evidence>
<evidence type="ECO:0000313" key="8">
    <source>
        <dbReference type="EMBL" id="GBM54418.1"/>
    </source>
</evidence>
<dbReference type="Proteomes" id="UP000499080">
    <property type="component" value="Unassembled WGS sequence"/>
</dbReference>
<evidence type="ECO:0000256" key="4">
    <source>
        <dbReference type="ARBA" id="ARBA00022759"/>
    </source>
</evidence>
<dbReference type="PANTHER" id="PTHR37984:SF13">
    <property type="entry name" value="RIBONUCLEASE H"/>
    <property type="match status" value="1"/>
</dbReference>
<dbReference type="PANTHER" id="PTHR37984">
    <property type="entry name" value="PROTEIN CBG26694"/>
    <property type="match status" value="1"/>
</dbReference>
<organism evidence="8 9">
    <name type="scientific">Araneus ventricosus</name>
    <name type="common">Orbweaver spider</name>
    <name type="synonym">Epeira ventricosa</name>
    <dbReference type="NCBI Taxonomy" id="182803"/>
    <lineage>
        <taxon>Eukaryota</taxon>
        <taxon>Metazoa</taxon>
        <taxon>Ecdysozoa</taxon>
        <taxon>Arthropoda</taxon>
        <taxon>Chelicerata</taxon>
        <taxon>Arachnida</taxon>
        <taxon>Araneae</taxon>
        <taxon>Araneomorphae</taxon>
        <taxon>Entelegynae</taxon>
        <taxon>Araneoidea</taxon>
        <taxon>Araneidae</taxon>
        <taxon>Araneus</taxon>
    </lineage>
</organism>
<evidence type="ECO:0000256" key="6">
    <source>
        <dbReference type="ARBA" id="ARBA00022918"/>
    </source>
</evidence>
<evidence type="ECO:0000256" key="2">
    <source>
        <dbReference type="ARBA" id="ARBA00022695"/>
    </source>
</evidence>
<keyword evidence="6" id="KW-0695">RNA-directed DNA polymerase</keyword>
<sequence>MARPIVLQCDASDYGVGAVLCHEFPGGELRPIFFASKTLSRAERNYAQVHKEALAIIFGIKKFNKFLQGQKFTIETDSKPLLTLFGHNKSVPTMVNAKMGYNSFKL</sequence>
<dbReference type="EMBL" id="BGPR01001457">
    <property type="protein sequence ID" value="GBM54418.1"/>
    <property type="molecule type" value="Genomic_DNA"/>
</dbReference>